<feature type="transmembrane region" description="Helical" evidence="1">
    <location>
        <begin position="237"/>
        <end position="253"/>
    </location>
</feature>
<feature type="transmembrane region" description="Helical" evidence="1">
    <location>
        <begin position="216"/>
        <end position="232"/>
    </location>
</feature>
<dbReference type="EMBL" id="CP113865">
    <property type="protein sequence ID" value="WAM33827.1"/>
    <property type="molecule type" value="Genomic_DNA"/>
</dbReference>
<gene>
    <name evidence="3" type="ORF">OTK00_002372</name>
</gene>
<protein>
    <submittedName>
        <fullName evidence="3">CPBP family intramembrane metalloprotease</fullName>
    </submittedName>
</protein>
<organism evidence="3 4">
    <name type="scientific">Caldicellulosiruptor morganii</name>
    <dbReference type="NCBI Taxonomy" id="1387555"/>
    <lineage>
        <taxon>Bacteria</taxon>
        <taxon>Bacillati</taxon>
        <taxon>Bacillota</taxon>
        <taxon>Bacillota incertae sedis</taxon>
        <taxon>Caldicellulosiruptorales</taxon>
        <taxon>Caldicellulosiruptoraceae</taxon>
        <taxon>Caldicellulosiruptor</taxon>
    </lineage>
</organism>
<evidence type="ECO:0000313" key="4">
    <source>
        <dbReference type="Proteomes" id="UP001164909"/>
    </source>
</evidence>
<feature type="transmembrane region" description="Helical" evidence="1">
    <location>
        <begin position="73"/>
        <end position="91"/>
    </location>
</feature>
<dbReference type="Pfam" id="PF02517">
    <property type="entry name" value="Rce1-like"/>
    <property type="match status" value="1"/>
</dbReference>
<keyword evidence="4" id="KW-1185">Reference proteome</keyword>
<feature type="transmembrane region" description="Helical" evidence="1">
    <location>
        <begin position="265"/>
        <end position="283"/>
    </location>
</feature>
<keyword evidence="1" id="KW-0812">Transmembrane</keyword>
<sequence length="318" mass="37342">MSENKMGIKNSIIKIIKNVLIGIIVGFLILEFWEIYKNNIDKFHEKILRMPSENFTVDLTTNFKIVMGSLLDYVSHFIWSFVILSLTVFLFKGKETLKEYFKNLVKIYSSKLFFFLFLEGILIMLLLSYTVVMFPVKSAIKVEFGKFQRYYFWSKVTGYINIFYLIQYFIVAIMEETIFRGVIYRGLSKATTKIWSAVVTSLTFSAYHVYPSNPPLFIIRNIVISLILIYMLEKTGTIWWSVGMHFGLNVFLFDRISQVEGQTQLAIGIIIVFSAYMILDYLIQWYFSKKEQNGNLLESQLKDKRERVEEEMTVECLS</sequence>
<dbReference type="RefSeq" id="WP_045168654.1">
    <property type="nucleotide sequence ID" value="NZ_CP113865.1"/>
</dbReference>
<feature type="transmembrane region" description="Helical" evidence="1">
    <location>
        <begin position="12"/>
        <end position="33"/>
    </location>
</feature>
<name>A0ABY7BPJ9_9FIRM</name>
<keyword evidence="3" id="KW-0645">Protease</keyword>
<feature type="transmembrane region" description="Helical" evidence="1">
    <location>
        <begin position="112"/>
        <end position="136"/>
    </location>
</feature>
<evidence type="ECO:0000259" key="2">
    <source>
        <dbReference type="Pfam" id="PF02517"/>
    </source>
</evidence>
<evidence type="ECO:0000256" key="1">
    <source>
        <dbReference type="SAM" id="Phobius"/>
    </source>
</evidence>
<accession>A0ABY7BPJ9</accession>
<dbReference type="GO" id="GO:0008237">
    <property type="term" value="F:metallopeptidase activity"/>
    <property type="evidence" value="ECO:0007669"/>
    <property type="project" value="UniProtKB-KW"/>
</dbReference>
<dbReference type="InterPro" id="IPR003675">
    <property type="entry name" value="Rce1/LyrA-like_dom"/>
</dbReference>
<evidence type="ECO:0000313" key="3">
    <source>
        <dbReference type="EMBL" id="WAM33827.1"/>
    </source>
</evidence>
<dbReference type="Proteomes" id="UP001164909">
    <property type="component" value="Chromosome"/>
</dbReference>
<keyword evidence="1" id="KW-1133">Transmembrane helix</keyword>
<keyword evidence="3" id="KW-0378">Hydrolase</keyword>
<feature type="domain" description="CAAX prenyl protease 2/Lysostaphin resistance protein A-like" evidence="2">
    <location>
        <begin position="162"/>
        <end position="251"/>
    </location>
</feature>
<proteinExistence type="predicted"/>
<feature type="transmembrane region" description="Helical" evidence="1">
    <location>
        <begin position="156"/>
        <end position="174"/>
    </location>
</feature>
<reference evidence="3" key="1">
    <citation type="submission" date="2022-12" db="EMBL/GenBank/DDBJ databases">
        <authorList>
            <person name="Bing R.G."/>
            <person name="Willard D.J."/>
            <person name="Manesh M.J.H."/>
            <person name="Laemthong T."/>
            <person name="Crosby J.R."/>
            <person name="Kelly R.M."/>
        </authorList>
    </citation>
    <scope>NUCLEOTIDE SEQUENCE</scope>
    <source>
        <strain evidence="3">DSM 8990</strain>
    </source>
</reference>
<keyword evidence="1" id="KW-0472">Membrane</keyword>
<keyword evidence="3" id="KW-0482">Metalloprotease</keyword>